<name>A0A2C8YAX0_9MICO</name>
<evidence type="ECO:0000256" key="1">
    <source>
        <dbReference type="SAM" id="SignalP"/>
    </source>
</evidence>
<dbReference type="Pfam" id="PF12849">
    <property type="entry name" value="PBP_like_2"/>
    <property type="match status" value="1"/>
</dbReference>
<sequence>MLNKTKLRLGVVAAAAAATLAFGAAAPAYADPIGFKPLNGAGSDTTQDVVDGVATVVTSIGSWDAIGSATIQTTSGGATFNRPNGSTQGVQALSASINNTGTRTFPASGGVSITGQLDFARSSSAPSGSFVGTDLTFVPFARDAVTYAVSQASDFPRDIALGSASQDAVSPAPFTLRNIYRGAVTTYADGDFNAVTIRPIIPQSGSGTRSFWLSALGLTEATIVGTPTTDIGNTAQEHTGTYIKNAGDIAPFSIAQYIAQGNHGALPTNVIERRGNIALGNVDTVKPILLTAGGGVELNTAFPINRLVFNVVQTSRLAGTSTADTLLRNTFSGTTSSVCAASAQIKQFGFGTIGSLCGNTTTYKQAFRY</sequence>
<dbReference type="EMBL" id="OCST01000001">
    <property type="protein sequence ID" value="SOE47337.1"/>
    <property type="molecule type" value="Genomic_DNA"/>
</dbReference>
<reference evidence="3 4" key="1">
    <citation type="submission" date="2017-09" db="EMBL/GenBank/DDBJ databases">
        <authorList>
            <person name="Ehlers B."/>
            <person name="Leendertz F.H."/>
        </authorList>
    </citation>
    <scope>NUCLEOTIDE SEQUENCE [LARGE SCALE GENOMIC DNA]</scope>
    <source>
        <strain evidence="3 4">CGMCC 1.05381</strain>
    </source>
</reference>
<keyword evidence="1" id="KW-0732">Signal</keyword>
<dbReference type="Gene3D" id="3.40.190.10">
    <property type="entry name" value="Periplasmic binding protein-like II"/>
    <property type="match status" value="1"/>
</dbReference>
<proteinExistence type="predicted"/>
<evidence type="ECO:0000259" key="2">
    <source>
        <dbReference type="Pfam" id="PF12849"/>
    </source>
</evidence>
<organism evidence="3 4">
    <name type="scientific">Salinibacterium xinjiangense</name>
    <dbReference type="NCBI Taxonomy" id="386302"/>
    <lineage>
        <taxon>Bacteria</taxon>
        <taxon>Bacillati</taxon>
        <taxon>Actinomycetota</taxon>
        <taxon>Actinomycetes</taxon>
        <taxon>Micrococcales</taxon>
        <taxon>Microbacteriaceae</taxon>
        <taxon>Salinibacterium</taxon>
    </lineage>
</organism>
<dbReference type="AlphaFoldDB" id="A0A2C8YAX0"/>
<feature type="signal peptide" evidence="1">
    <location>
        <begin position="1"/>
        <end position="30"/>
    </location>
</feature>
<feature type="chain" id="PRO_5012157592" evidence="1">
    <location>
        <begin position="31"/>
        <end position="369"/>
    </location>
</feature>
<keyword evidence="4" id="KW-1185">Reference proteome</keyword>
<gene>
    <name evidence="3" type="ORF">SAMN06296378_0211</name>
</gene>
<dbReference type="InterPro" id="IPR024370">
    <property type="entry name" value="PBP_domain"/>
</dbReference>
<dbReference type="RefSeq" id="WP_097059397.1">
    <property type="nucleotide sequence ID" value="NZ_BMLC01000002.1"/>
</dbReference>
<accession>A0A2C8YAX0</accession>
<evidence type="ECO:0000313" key="4">
    <source>
        <dbReference type="Proteomes" id="UP000219440"/>
    </source>
</evidence>
<dbReference type="SUPFAM" id="SSF53850">
    <property type="entry name" value="Periplasmic binding protein-like II"/>
    <property type="match status" value="1"/>
</dbReference>
<dbReference type="Proteomes" id="UP000219440">
    <property type="component" value="Unassembled WGS sequence"/>
</dbReference>
<evidence type="ECO:0000313" key="3">
    <source>
        <dbReference type="EMBL" id="SOE47337.1"/>
    </source>
</evidence>
<feature type="domain" description="PBP" evidence="2">
    <location>
        <begin position="82"/>
        <end position="255"/>
    </location>
</feature>
<dbReference type="OrthoDB" id="3636760at2"/>
<protein>
    <submittedName>
        <fullName evidence="3">ABC-type phosphate transport system, substrate-binding protein</fullName>
    </submittedName>
</protein>